<organism evidence="2">
    <name type="scientific">Roseihalotalea indica</name>
    <dbReference type="NCBI Taxonomy" id="2867963"/>
    <lineage>
        <taxon>Bacteria</taxon>
        <taxon>Pseudomonadati</taxon>
        <taxon>Bacteroidota</taxon>
        <taxon>Cytophagia</taxon>
        <taxon>Cytophagales</taxon>
        <taxon>Catalimonadaceae</taxon>
        <taxon>Roseihalotalea</taxon>
    </lineage>
</organism>
<proteinExistence type="predicted"/>
<gene>
    <name evidence="2" type="ORF">K4G66_22085</name>
</gene>
<keyword evidence="1" id="KW-0732">Signal</keyword>
<name>A0AA49GM29_9BACT</name>
<dbReference type="PROSITE" id="PS51257">
    <property type="entry name" value="PROKAR_LIPOPROTEIN"/>
    <property type="match status" value="1"/>
</dbReference>
<sequence>MKKIKQLLLSLLLALALFSCSKEEVEGDSITPVGFFANVDGAPFEASEEFVAAEVTLESDGEYTFGIAAFDYENINTGVGQAISIGFVGPDFDRLRPGAVFESFNVAEGTGLLYFYLTLPTAAPAHTAVIGITGELLKTAHRRP</sequence>
<feature type="signal peptide" evidence="1">
    <location>
        <begin position="1"/>
        <end position="21"/>
    </location>
</feature>
<accession>A0AA49GM29</accession>
<evidence type="ECO:0000256" key="1">
    <source>
        <dbReference type="SAM" id="SignalP"/>
    </source>
</evidence>
<dbReference type="AlphaFoldDB" id="A0AA49GM29"/>
<protein>
    <recommendedName>
        <fullName evidence="3">CHRD domain-containing protein</fullName>
    </recommendedName>
</protein>
<reference evidence="2" key="2">
    <citation type="journal article" date="2024" name="Antonie Van Leeuwenhoek">
        <title>Roseihalotalea indica gen. nov., sp. nov., a halophilic Bacteroidetes from mesopelagic Southwest Indian Ocean with higher carbohydrate metabolic potential.</title>
        <authorList>
            <person name="Chen B."/>
            <person name="Zhang M."/>
            <person name="Lin D."/>
            <person name="Ye J."/>
            <person name="Tang K."/>
        </authorList>
    </citation>
    <scope>NUCLEOTIDE SEQUENCE</scope>
    <source>
        <strain evidence="2">TK19036</strain>
    </source>
</reference>
<feature type="chain" id="PRO_5041393998" description="CHRD domain-containing protein" evidence="1">
    <location>
        <begin position="22"/>
        <end position="144"/>
    </location>
</feature>
<dbReference type="EMBL" id="CP120682">
    <property type="protein sequence ID" value="WKN35070.1"/>
    <property type="molecule type" value="Genomic_DNA"/>
</dbReference>
<evidence type="ECO:0008006" key="3">
    <source>
        <dbReference type="Google" id="ProtNLM"/>
    </source>
</evidence>
<reference evidence="2" key="1">
    <citation type="journal article" date="2023" name="Comput. Struct. Biotechnol. J.">
        <title>Discovery of a novel marine Bacteroidetes with a rich repertoire of carbohydrate-active enzymes.</title>
        <authorList>
            <person name="Chen B."/>
            <person name="Liu G."/>
            <person name="Chen Q."/>
            <person name="Wang H."/>
            <person name="Liu L."/>
            <person name="Tang K."/>
        </authorList>
    </citation>
    <scope>NUCLEOTIDE SEQUENCE</scope>
    <source>
        <strain evidence="2">TK19036</strain>
    </source>
</reference>
<evidence type="ECO:0000313" key="2">
    <source>
        <dbReference type="EMBL" id="WKN35070.1"/>
    </source>
</evidence>